<dbReference type="PROSITE" id="PS51257">
    <property type="entry name" value="PROKAR_LIPOPROTEIN"/>
    <property type="match status" value="1"/>
</dbReference>
<dbReference type="EMBL" id="JAPNKA010000001">
    <property type="protein sequence ID" value="MCY1077938.1"/>
    <property type="molecule type" value="Genomic_DNA"/>
</dbReference>
<dbReference type="InterPro" id="IPR005135">
    <property type="entry name" value="Endo/exonuclease/phosphatase"/>
</dbReference>
<dbReference type="Pfam" id="PF03372">
    <property type="entry name" value="Exo_endo_phos"/>
    <property type="match status" value="1"/>
</dbReference>
<gene>
    <name evidence="2" type="ORF">OV287_26045</name>
</gene>
<keyword evidence="2" id="KW-0378">Hydrolase</keyword>
<keyword evidence="2" id="KW-0255">Endonuclease</keyword>
<organism evidence="2 3">
    <name type="scientific">Archangium lansingense</name>
    <dbReference type="NCBI Taxonomy" id="2995310"/>
    <lineage>
        <taxon>Bacteria</taxon>
        <taxon>Pseudomonadati</taxon>
        <taxon>Myxococcota</taxon>
        <taxon>Myxococcia</taxon>
        <taxon>Myxococcales</taxon>
        <taxon>Cystobacterineae</taxon>
        <taxon>Archangiaceae</taxon>
        <taxon>Archangium</taxon>
    </lineage>
</organism>
<proteinExistence type="predicted"/>
<sequence>MRYGIAVGLWMVALGACQVATLPQVVDGRVEQSAAEHSQLFDRGALTVMTRSLSGGTPLERLLEGPLAEEPARAAELLGALSQEDVRARARKLADEIQYARPHLIGLQQVTQVRLQSPGDALFGGTQPAEAMYLDVLPVLLGELEARGLHYREVARVRNADVELPLLTSSAPTFDDVRLTDFDLILARADVEIKEARAGNYVAHREVSRPGQEPVALPRGWVSVAAKVEGRKYRFVSTHLEPAPDETGLRVQVAQAGELIRTLRGEPLPVVLVGDFNTPANLGLMGAPTYRELLLAGYVDVWTRRQGGLLPVGADLPNEMPALAERLNLVLVRKPVAPSPRRMGPVLAYVVGGSLEERFGPWKSDLAGVVARLRI</sequence>
<dbReference type="SUPFAM" id="SSF56219">
    <property type="entry name" value="DNase I-like"/>
    <property type="match status" value="1"/>
</dbReference>
<evidence type="ECO:0000259" key="1">
    <source>
        <dbReference type="Pfam" id="PF03372"/>
    </source>
</evidence>
<dbReference type="GO" id="GO:0004519">
    <property type="term" value="F:endonuclease activity"/>
    <property type="evidence" value="ECO:0007669"/>
    <property type="project" value="UniProtKB-KW"/>
</dbReference>
<evidence type="ECO:0000313" key="3">
    <source>
        <dbReference type="Proteomes" id="UP001207654"/>
    </source>
</evidence>
<dbReference type="Proteomes" id="UP001207654">
    <property type="component" value="Unassembled WGS sequence"/>
</dbReference>
<keyword evidence="2" id="KW-0540">Nuclease</keyword>
<feature type="domain" description="Endonuclease/exonuclease/phosphatase" evidence="1">
    <location>
        <begin position="85"/>
        <end position="347"/>
    </location>
</feature>
<comment type="caution">
    <text evidence="2">The sequence shown here is derived from an EMBL/GenBank/DDBJ whole genome shotgun (WGS) entry which is preliminary data.</text>
</comment>
<reference evidence="2 3" key="1">
    <citation type="submission" date="2022-11" db="EMBL/GenBank/DDBJ databases">
        <title>Minimal conservation of predation-associated metabolite biosynthetic gene clusters underscores biosynthetic potential of Myxococcota including descriptions for ten novel species: Archangium lansinium sp. nov., Myxococcus landrumus sp. nov., Nannocystis bai.</title>
        <authorList>
            <person name="Ahearne A."/>
            <person name="Stevens C."/>
            <person name="Phillips K."/>
        </authorList>
    </citation>
    <scope>NUCLEOTIDE SEQUENCE [LARGE SCALE GENOMIC DNA]</scope>
    <source>
        <strain evidence="2 3">MIWBW</strain>
    </source>
</reference>
<dbReference type="InterPro" id="IPR036691">
    <property type="entry name" value="Endo/exonu/phosph_ase_sf"/>
</dbReference>
<dbReference type="Gene3D" id="3.60.10.10">
    <property type="entry name" value="Endonuclease/exonuclease/phosphatase"/>
    <property type="match status" value="1"/>
</dbReference>
<evidence type="ECO:0000313" key="2">
    <source>
        <dbReference type="EMBL" id="MCY1077938.1"/>
    </source>
</evidence>
<accession>A0ABT4A8F8</accession>
<dbReference type="RefSeq" id="WP_267536742.1">
    <property type="nucleotide sequence ID" value="NZ_JAPNKA010000001.1"/>
</dbReference>
<protein>
    <submittedName>
        <fullName evidence="2">Endonuclease/exonuclease/phosphatase family protein</fullName>
    </submittedName>
</protein>
<name>A0ABT4A8F8_9BACT</name>
<keyword evidence="3" id="KW-1185">Reference proteome</keyword>